<reference evidence="2 3" key="1">
    <citation type="journal article" date="2015" name="Plant Cell">
        <title>Oil accumulation by the oleaginous diatom Fistulifera solaris as revealed by the genome and transcriptome.</title>
        <authorList>
            <person name="Tanaka T."/>
            <person name="Maeda Y."/>
            <person name="Veluchamy A."/>
            <person name="Tanaka M."/>
            <person name="Abida H."/>
            <person name="Marechal E."/>
            <person name="Bowler C."/>
            <person name="Muto M."/>
            <person name="Sunaga Y."/>
            <person name="Tanaka M."/>
            <person name="Yoshino T."/>
            <person name="Taniguchi T."/>
            <person name="Fukuda Y."/>
            <person name="Nemoto M."/>
            <person name="Matsumoto M."/>
            <person name="Wong P.S."/>
            <person name="Aburatani S."/>
            <person name="Fujibuchi W."/>
        </authorList>
    </citation>
    <scope>NUCLEOTIDE SEQUENCE [LARGE SCALE GENOMIC DNA]</scope>
    <source>
        <strain evidence="2 3">JPCC DA0580</strain>
    </source>
</reference>
<dbReference type="AlphaFoldDB" id="A0A1Z5JPL4"/>
<dbReference type="OrthoDB" id="56862at2759"/>
<keyword evidence="1" id="KW-0472">Membrane</keyword>
<keyword evidence="1" id="KW-0812">Transmembrane</keyword>
<evidence type="ECO:0000313" key="2">
    <source>
        <dbReference type="EMBL" id="GAX15975.1"/>
    </source>
</evidence>
<comment type="caution">
    <text evidence="2">The sequence shown here is derived from an EMBL/GenBank/DDBJ whole genome shotgun (WGS) entry which is preliminary data.</text>
</comment>
<organism evidence="2 3">
    <name type="scientific">Fistulifera solaris</name>
    <name type="common">Oleaginous diatom</name>
    <dbReference type="NCBI Taxonomy" id="1519565"/>
    <lineage>
        <taxon>Eukaryota</taxon>
        <taxon>Sar</taxon>
        <taxon>Stramenopiles</taxon>
        <taxon>Ochrophyta</taxon>
        <taxon>Bacillariophyta</taxon>
        <taxon>Bacillariophyceae</taxon>
        <taxon>Bacillariophycidae</taxon>
        <taxon>Naviculales</taxon>
        <taxon>Naviculaceae</taxon>
        <taxon>Fistulifera</taxon>
    </lineage>
</organism>
<keyword evidence="3" id="KW-1185">Reference proteome</keyword>
<accession>A0A1Z5JPL4</accession>
<proteinExistence type="predicted"/>
<protein>
    <submittedName>
        <fullName evidence="2">Uncharacterized protein</fullName>
    </submittedName>
</protein>
<sequence>MKAEDDLFTFLSPCQALDRTFHIYRNRWLLFTQLALFAILPQIALTVYLKSATNMDEKNILPDLAVVFGDPFTDSVAFLFIELAAFCVFNTIMQAIMIQVVAEYYTQTKSTLQGSLRVLWDRFHTVHCYLWFYTFTYCCFMVELVMTALIVFNPTHWSLIVLMAICACFAAYFVFWATVNLPIMIVERHRGPELAKKANALICGHGCYLLFSMMLLLVPLLAGNWMYRRLLDEFFGTAAFTIALKGLVGVLFLPLRTILLAVLYFSARVKAEGLTMEALTEELKRDDPFNSRIAEDNGELETCLGMVPVVSS</sequence>
<name>A0A1Z5JPL4_FISSO</name>
<dbReference type="Proteomes" id="UP000198406">
    <property type="component" value="Unassembled WGS sequence"/>
</dbReference>
<dbReference type="EMBL" id="BDSP01000100">
    <property type="protein sequence ID" value="GAX15975.1"/>
    <property type="molecule type" value="Genomic_DNA"/>
</dbReference>
<dbReference type="InParanoid" id="A0A1Z5JPL4"/>
<feature type="transmembrane region" description="Helical" evidence="1">
    <location>
        <begin position="126"/>
        <end position="151"/>
    </location>
</feature>
<feature type="transmembrane region" description="Helical" evidence="1">
    <location>
        <begin position="157"/>
        <end position="179"/>
    </location>
</feature>
<feature type="transmembrane region" description="Helical" evidence="1">
    <location>
        <begin position="76"/>
        <end position="105"/>
    </location>
</feature>
<keyword evidence="1" id="KW-1133">Transmembrane helix</keyword>
<evidence type="ECO:0000256" key="1">
    <source>
        <dbReference type="SAM" id="Phobius"/>
    </source>
</evidence>
<gene>
    <name evidence="2" type="ORF">FisN_22Hh170</name>
</gene>
<evidence type="ECO:0000313" key="3">
    <source>
        <dbReference type="Proteomes" id="UP000198406"/>
    </source>
</evidence>
<feature type="transmembrane region" description="Helical" evidence="1">
    <location>
        <begin position="242"/>
        <end position="266"/>
    </location>
</feature>
<feature type="transmembrane region" description="Helical" evidence="1">
    <location>
        <begin position="200"/>
        <end position="222"/>
    </location>
</feature>
<feature type="transmembrane region" description="Helical" evidence="1">
    <location>
        <begin position="28"/>
        <end position="49"/>
    </location>
</feature>